<dbReference type="EMBL" id="FNES01000015">
    <property type="protein sequence ID" value="SDK38664.1"/>
    <property type="molecule type" value="Genomic_DNA"/>
</dbReference>
<proteinExistence type="predicted"/>
<dbReference type="STRING" id="376427.SAMN04487954_115106"/>
<dbReference type="AlphaFoldDB" id="A0A1G9BHW9"/>
<dbReference type="Proteomes" id="UP000198525">
    <property type="component" value="Unassembled WGS sequence"/>
</dbReference>
<reference evidence="1 2" key="1">
    <citation type="submission" date="2016-10" db="EMBL/GenBank/DDBJ databases">
        <authorList>
            <person name="de Groot N.N."/>
        </authorList>
    </citation>
    <scope>NUCLEOTIDE SEQUENCE [LARGE SCALE GENOMIC DNA]</scope>
    <source>
        <strain evidence="1 2">CGMCC 1.6133</strain>
    </source>
</reference>
<organism evidence="1 2">
    <name type="scientific">Billgrantia gudaonensis</name>
    <dbReference type="NCBI Taxonomy" id="376427"/>
    <lineage>
        <taxon>Bacteria</taxon>
        <taxon>Pseudomonadati</taxon>
        <taxon>Pseudomonadota</taxon>
        <taxon>Gammaproteobacteria</taxon>
        <taxon>Oceanospirillales</taxon>
        <taxon>Halomonadaceae</taxon>
        <taxon>Billgrantia</taxon>
    </lineage>
</organism>
<dbReference type="Gene3D" id="3.40.50.1820">
    <property type="entry name" value="alpha/beta hydrolase"/>
    <property type="match status" value="1"/>
</dbReference>
<sequence length="99" mass="11253">MPEKRRVAFAEALPPNFFEWDAVMQEETTVEEWKSLTARTLLVSDQATRLPMREIVDIFAEACPHWSFHSVGEGGHMAPLTHPDLVNPIVREFLDAGYA</sequence>
<dbReference type="InterPro" id="IPR029058">
    <property type="entry name" value="AB_hydrolase_fold"/>
</dbReference>
<gene>
    <name evidence="1" type="ORF">SAMN04487954_115106</name>
</gene>
<accession>A0A1G9BHW9</accession>
<keyword evidence="2" id="KW-1185">Reference proteome</keyword>
<evidence type="ECO:0008006" key="3">
    <source>
        <dbReference type="Google" id="ProtNLM"/>
    </source>
</evidence>
<protein>
    <recommendedName>
        <fullName evidence="3">Alpha/beta hydrolase family protein</fullName>
    </recommendedName>
</protein>
<evidence type="ECO:0000313" key="1">
    <source>
        <dbReference type="EMBL" id="SDK38664.1"/>
    </source>
</evidence>
<evidence type="ECO:0000313" key="2">
    <source>
        <dbReference type="Proteomes" id="UP000198525"/>
    </source>
</evidence>
<name>A0A1G9BHW9_9GAMM</name>
<dbReference type="SUPFAM" id="SSF53474">
    <property type="entry name" value="alpha/beta-Hydrolases"/>
    <property type="match status" value="1"/>
</dbReference>